<dbReference type="InterPro" id="IPR033891">
    <property type="entry name" value="TTC38"/>
</dbReference>
<dbReference type="InterPro" id="IPR011990">
    <property type="entry name" value="TPR-like_helical_dom_sf"/>
</dbReference>
<dbReference type="EMBL" id="CP027850">
    <property type="protein sequence ID" value="AVQ03470.1"/>
    <property type="molecule type" value="Genomic_DNA"/>
</dbReference>
<dbReference type="CDD" id="cd05804">
    <property type="entry name" value="StaR_like"/>
    <property type="match status" value="1"/>
</dbReference>
<keyword evidence="3" id="KW-0677">Repeat</keyword>
<accession>A0ABN5IWQ9</accession>
<dbReference type="SUPFAM" id="SSF48452">
    <property type="entry name" value="TPR-like"/>
    <property type="match status" value="2"/>
</dbReference>
<sequence>MAVKDQYGLPLSGASAPAAELYQQALDAYHCYAGEPGPLLQRALEDSPGFVMAYVLLAYMTLIGSDPPTAQAGVEAYEAAKALPADDREAGHLAAVAALLGGEMRAAGRILEDVALAWPRDVLALQVGQLMDFSYGDSRMLRDRIARALPAWSPGMPGHHAVLGMHAFGLEETGFYTRAEAVGRRAVELEPRNNWALHAVAHVLEMQDRREEGVAWLTTSSDVWSRQSFFQIHNWWHLALFHMGLGRIDEVLALYDGPIEGGRSTMAVNLVDAAALLWRLTLLNVDVGERWARLADLYAQQPRGLYAFDDAHAMMAFVGAGREAEAEAALAAMSAAAAGVGDNAGFTREVGLPVARALIAYGRGEDGAACDLLRRVRNHAARFGGSHAQRDLLDQTLIAAARRAGETSLERALLAERAAALEAAAA</sequence>
<comment type="similarity">
    <text evidence="1">Belongs to the TTC38 family.</text>
</comment>
<name>A0ABN5IWQ9_9CAUL</name>
<dbReference type="PANTHER" id="PTHR16263:SF4">
    <property type="entry name" value="TETRATRICOPEPTIDE REPEAT PROTEIN 38"/>
    <property type="match status" value="1"/>
</dbReference>
<dbReference type="PANTHER" id="PTHR16263">
    <property type="entry name" value="TETRATRICOPEPTIDE REPEAT PROTEIN 38"/>
    <property type="match status" value="1"/>
</dbReference>
<dbReference type="Proteomes" id="UP000240527">
    <property type="component" value="Chromosome"/>
</dbReference>
<evidence type="ECO:0000313" key="5">
    <source>
        <dbReference type="EMBL" id="AVQ03470.1"/>
    </source>
</evidence>
<evidence type="ECO:0000256" key="4">
    <source>
        <dbReference type="ARBA" id="ARBA00022803"/>
    </source>
</evidence>
<evidence type="ECO:0000256" key="3">
    <source>
        <dbReference type="ARBA" id="ARBA00022737"/>
    </source>
</evidence>
<dbReference type="Gene3D" id="1.25.40.10">
    <property type="entry name" value="Tetratricopeptide repeat domain"/>
    <property type="match status" value="1"/>
</dbReference>
<evidence type="ECO:0000313" key="6">
    <source>
        <dbReference type="Proteomes" id="UP000240527"/>
    </source>
</evidence>
<proteinExistence type="inferred from homology"/>
<protein>
    <recommendedName>
        <fullName evidence="2">Tetratricopeptide repeat protein 38</fullName>
    </recommendedName>
</protein>
<organism evidence="5 6">
    <name type="scientific">Caulobacter segnis</name>
    <dbReference type="NCBI Taxonomy" id="88688"/>
    <lineage>
        <taxon>Bacteria</taxon>
        <taxon>Pseudomonadati</taxon>
        <taxon>Pseudomonadota</taxon>
        <taxon>Alphaproteobacteria</taxon>
        <taxon>Caulobacterales</taxon>
        <taxon>Caulobacteraceae</taxon>
        <taxon>Caulobacter</taxon>
    </lineage>
</organism>
<gene>
    <name evidence="5" type="ORF">B7G68_17440</name>
</gene>
<reference evidence="5 6" key="1">
    <citation type="journal article" date="2015" name="Biotechnol. Bioeng.">
        <title>Genome sequence and phenotypic characterization of Caulobacter segnis.</title>
        <authorList>
            <person name="Patel S."/>
            <person name="Fletcher B."/>
            <person name="Scott D.C."/>
            <person name="Ely B."/>
        </authorList>
    </citation>
    <scope>NUCLEOTIDE SEQUENCE [LARGE SCALE GENOMIC DNA]</scope>
    <source>
        <strain evidence="5 6">TK0059</strain>
    </source>
</reference>
<keyword evidence="4" id="KW-0802">TPR repeat</keyword>
<evidence type="ECO:0000256" key="2">
    <source>
        <dbReference type="ARBA" id="ARBA00019992"/>
    </source>
</evidence>
<dbReference type="RefSeq" id="WP_013080485.1">
    <property type="nucleotide sequence ID" value="NZ_CP027850.1"/>
</dbReference>
<evidence type="ECO:0000256" key="1">
    <source>
        <dbReference type="ARBA" id="ARBA00005857"/>
    </source>
</evidence>
<keyword evidence="6" id="KW-1185">Reference proteome</keyword>